<dbReference type="Proteomes" id="UP001153712">
    <property type="component" value="Chromosome 1"/>
</dbReference>
<dbReference type="GO" id="GO:0008270">
    <property type="term" value="F:zinc ion binding"/>
    <property type="evidence" value="ECO:0007669"/>
    <property type="project" value="UniProtKB-KW"/>
</dbReference>
<dbReference type="SMART" id="SM00184">
    <property type="entry name" value="RING"/>
    <property type="match status" value="1"/>
</dbReference>
<dbReference type="SUPFAM" id="SSF57850">
    <property type="entry name" value="RING/U-box"/>
    <property type="match status" value="1"/>
</dbReference>
<evidence type="ECO:0000313" key="8">
    <source>
        <dbReference type="Proteomes" id="UP001153712"/>
    </source>
</evidence>
<evidence type="ECO:0000256" key="2">
    <source>
        <dbReference type="ARBA" id="ARBA00022771"/>
    </source>
</evidence>
<organism evidence="7 8">
    <name type="scientific">Phyllotreta striolata</name>
    <name type="common">Striped flea beetle</name>
    <name type="synonym">Crioceris striolata</name>
    <dbReference type="NCBI Taxonomy" id="444603"/>
    <lineage>
        <taxon>Eukaryota</taxon>
        <taxon>Metazoa</taxon>
        <taxon>Ecdysozoa</taxon>
        <taxon>Arthropoda</taxon>
        <taxon>Hexapoda</taxon>
        <taxon>Insecta</taxon>
        <taxon>Pterygota</taxon>
        <taxon>Neoptera</taxon>
        <taxon>Endopterygota</taxon>
        <taxon>Coleoptera</taxon>
        <taxon>Polyphaga</taxon>
        <taxon>Cucujiformia</taxon>
        <taxon>Chrysomeloidea</taxon>
        <taxon>Chrysomelidae</taxon>
        <taxon>Galerucinae</taxon>
        <taxon>Alticini</taxon>
        <taxon>Phyllotreta</taxon>
    </lineage>
</organism>
<keyword evidence="1" id="KW-0479">Metal-binding</keyword>
<feature type="domain" description="RING-type" evidence="6">
    <location>
        <begin position="62"/>
        <end position="100"/>
    </location>
</feature>
<dbReference type="Gene3D" id="3.30.40.10">
    <property type="entry name" value="Zinc/RING finger domain, C3HC4 (zinc finger)"/>
    <property type="match status" value="1"/>
</dbReference>
<dbReference type="GO" id="GO:0005634">
    <property type="term" value="C:nucleus"/>
    <property type="evidence" value="ECO:0007669"/>
    <property type="project" value="TreeGrafter"/>
</dbReference>
<evidence type="ECO:0000256" key="1">
    <source>
        <dbReference type="ARBA" id="ARBA00022723"/>
    </source>
</evidence>
<protein>
    <recommendedName>
        <fullName evidence="6">RING-type domain-containing protein</fullName>
    </recommendedName>
</protein>
<evidence type="ECO:0000259" key="6">
    <source>
        <dbReference type="PROSITE" id="PS50089"/>
    </source>
</evidence>
<evidence type="ECO:0000313" key="7">
    <source>
        <dbReference type="EMBL" id="CAG9854524.1"/>
    </source>
</evidence>
<dbReference type="PANTHER" id="PTHR14134:SF2">
    <property type="entry name" value="E3 UBIQUITIN-PROTEIN LIGASE RAD18"/>
    <property type="match status" value="1"/>
</dbReference>
<accession>A0A9N9TIM2</accession>
<dbReference type="PROSITE" id="PS50089">
    <property type="entry name" value="ZF_RING_2"/>
    <property type="match status" value="1"/>
</dbReference>
<dbReference type="InterPro" id="IPR039577">
    <property type="entry name" value="Rad18"/>
</dbReference>
<dbReference type="OrthoDB" id="5330228at2759"/>
<sequence>MVFWPKSKKRISKGLLAMDPMPVIKRDNAPSTSQATASAEKRFQKGDANGVDRSQLDDDLRCPVCSEFFIEAHTLNCSHTFCKYCIDRWRETNLECPICRAEITCQIHTLALDQVIEKLLKNRPSDLQGQRKAIIKEREKESSAREQMAQRPVQAYTCSIHNNMGGINIWGSILDVINGTDDDDLDDADAGWISYDHGGSSTDEYEEYCVYTGPNYY</sequence>
<keyword evidence="2 4" id="KW-0863">Zinc-finger</keyword>
<evidence type="ECO:0000256" key="3">
    <source>
        <dbReference type="ARBA" id="ARBA00022833"/>
    </source>
</evidence>
<evidence type="ECO:0000256" key="4">
    <source>
        <dbReference type="PROSITE-ProRule" id="PRU00175"/>
    </source>
</evidence>
<dbReference type="InterPro" id="IPR017907">
    <property type="entry name" value="Znf_RING_CS"/>
</dbReference>
<feature type="region of interest" description="Disordered" evidence="5">
    <location>
        <begin position="26"/>
        <end position="50"/>
    </location>
</feature>
<gene>
    <name evidence="7" type="ORF">PHYEVI_LOCUS986</name>
</gene>
<dbReference type="GO" id="GO:0006301">
    <property type="term" value="P:DNA damage tolerance"/>
    <property type="evidence" value="ECO:0007669"/>
    <property type="project" value="InterPro"/>
</dbReference>
<dbReference type="PANTHER" id="PTHR14134">
    <property type="entry name" value="E3 UBIQUITIN-PROTEIN LIGASE RAD18"/>
    <property type="match status" value="1"/>
</dbReference>
<evidence type="ECO:0000256" key="5">
    <source>
        <dbReference type="SAM" id="MobiDB-lite"/>
    </source>
</evidence>
<dbReference type="GO" id="GO:0003697">
    <property type="term" value="F:single-stranded DNA binding"/>
    <property type="evidence" value="ECO:0007669"/>
    <property type="project" value="InterPro"/>
</dbReference>
<dbReference type="InterPro" id="IPR013083">
    <property type="entry name" value="Znf_RING/FYVE/PHD"/>
</dbReference>
<dbReference type="EMBL" id="OU900094">
    <property type="protein sequence ID" value="CAG9854524.1"/>
    <property type="molecule type" value="Genomic_DNA"/>
</dbReference>
<keyword evidence="3" id="KW-0862">Zinc</keyword>
<dbReference type="InterPro" id="IPR001841">
    <property type="entry name" value="Znf_RING"/>
</dbReference>
<keyword evidence="8" id="KW-1185">Reference proteome</keyword>
<dbReference type="GO" id="GO:0006513">
    <property type="term" value="P:protein monoubiquitination"/>
    <property type="evidence" value="ECO:0007669"/>
    <property type="project" value="InterPro"/>
</dbReference>
<dbReference type="PROSITE" id="PS00518">
    <property type="entry name" value="ZF_RING_1"/>
    <property type="match status" value="1"/>
</dbReference>
<dbReference type="Pfam" id="PF13923">
    <property type="entry name" value="zf-C3HC4_2"/>
    <property type="match status" value="1"/>
</dbReference>
<reference evidence="7" key="1">
    <citation type="submission" date="2022-01" db="EMBL/GenBank/DDBJ databases">
        <authorList>
            <person name="King R."/>
        </authorList>
    </citation>
    <scope>NUCLEOTIDE SEQUENCE</scope>
</reference>
<name>A0A9N9TIM2_PHYSR</name>
<proteinExistence type="predicted"/>
<dbReference type="AlphaFoldDB" id="A0A9N9TIM2"/>
<dbReference type="GO" id="GO:0097505">
    <property type="term" value="C:Rad6-Rad18 complex"/>
    <property type="evidence" value="ECO:0007669"/>
    <property type="project" value="TreeGrafter"/>
</dbReference>
<dbReference type="GO" id="GO:0061630">
    <property type="term" value="F:ubiquitin protein ligase activity"/>
    <property type="evidence" value="ECO:0007669"/>
    <property type="project" value="InterPro"/>
</dbReference>